<evidence type="ECO:0000313" key="2">
    <source>
        <dbReference type="EMBL" id="PKB96536.1"/>
    </source>
</evidence>
<proteinExistence type="predicted"/>
<dbReference type="Proteomes" id="UP000232722">
    <property type="component" value="Unassembled WGS sequence"/>
</dbReference>
<evidence type="ECO:0000256" key="1">
    <source>
        <dbReference type="SAM" id="Phobius"/>
    </source>
</evidence>
<gene>
    <name evidence="2" type="ORF">RhiirA5_434664</name>
</gene>
<dbReference type="AlphaFoldDB" id="A0A2N0NPR1"/>
<feature type="transmembrane region" description="Helical" evidence="1">
    <location>
        <begin position="23"/>
        <end position="51"/>
    </location>
</feature>
<accession>A0A2N0NPR1</accession>
<evidence type="ECO:0000313" key="3">
    <source>
        <dbReference type="Proteomes" id="UP000232722"/>
    </source>
</evidence>
<sequence>MTGSLINNVDVTPQYFSVFLDHYVIYVTVSAQNVLCMALLLIVPILGATFVPCQFWTT</sequence>
<name>A0A2N0NPR1_9GLOM</name>
<keyword evidence="1" id="KW-0812">Transmembrane</keyword>
<organism evidence="2 3">
    <name type="scientific">Rhizophagus irregularis</name>
    <dbReference type="NCBI Taxonomy" id="588596"/>
    <lineage>
        <taxon>Eukaryota</taxon>
        <taxon>Fungi</taxon>
        <taxon>Fungi incertae sedis</taxon>
        <taxon>Mucoromycota</taxon>
        <taxon>Glomeromycotina</taxon>
        <taxon>Glomeromycetes</taxon>
        <taxon>Glomerales</taxon>
        <taxon>Glomeraceae</taxon>
        <taxon>Rhizophagus</taxon>
    </lineage>
</organism>
<comment type="caution">
    <text evidence="2">The sequence shown here is derived from an EMBL/GenBank/DDBJ whole genome shotgun (WGS) entry which is preliminary data.</text>
</comment>
<reference evidence="2 3" key="2">
    <citation type="submission" date="2017-09" db="EMBL/GenBank/DDBJ databases">
        <title>Extensive intraspecific genome diversity in a model arbuscular mycorrhizal fungus.</title>
        <authorList>
            <person name="Chen E.C."/>
            <person name="Morin E."/>
            <person name="Beaudet D."/>
            <person name="Noel J."/>
            <person name="Ndikumana S."/>
            <person name="Charron P."/>
            <person name="St-Onge C."/>
            <person name="Giorgi J."/>
            <person name="Grigoriev I.V."/>
            <person name="Roux C."/>
            <person name="Martin F.M."/>
            <person name="Corradi N."/>
        </authorList>
    </citation>
    <scope>NUCLEOTIDE SEQUENCE [LARGE SCALE GENOMIC DNA]</scope>
    <source>
        <strain evidence="2 3">A5</strain>
    </source>
</reference>
<dbReference type="EMBL" id="LLXJ01003816">
    <property type="protein sequence ID" value="PKB96536.1"/>
    <property type="molecule type" value="Genomic_DNA"/>
</dbReference>
<keyword evidence="1" id="KW-1133">Transmembrane helix</keyword>
<protein>
    <submittedName>
        <fullName evidence="2">Uncharacterized protein</fullName>
    </submittedName>
</protein>
<keyword evidence="1" id="KW-0472">Membrane</keyword>
<reference evidence="2 3" key="1">
    <citation type="submission" date="2016-04" db="EMBL/GenBank/DDBJ databases">
        <title>Genome analyses suggest a sexual origin of heterokaryosis in a supposedly ancient asexual fungus.</title>
        <authorList>
            <person name="Ropars J."/>
            <person name="Sedzielewska K."/>
            <person name="Noel J."/>
            <person name="Charron P."/>
            <person name="Farinelli L."/>
            <person name="Marton T."/>
            <person name="Kruger M."/>
            <person name="Pelin A."/>
            <person name="Brachmann A."/>
            <person name="Corradi N."/>
        </authorList>
    </citation>
    <scope>NUCLEOTIDE SEQUENCE [LARGE SCALE GENOMIC DNA]</scope>
    <source>
        <strain evidence="2 3">A5</strain>
    </source>
</reference>